<sequence length="139" mass="15577">MRQVIDSRLNQTASIPNSKSLALFLNHRLFSVHPSYSSTLEIPYILILLCFEARSTPTRPKFHRVEGKLESTIFFRALETLFLALSDQILGVICRLQPMICPVSSKGWEPLGTSTYHDGGEVPEEASCIHSELGHEPLP</sequence>
<keyword evidence="2" id="KW-1185">Reference proteome</keyword>
<reference evidence="1" key="1">
    <citation type="journal article" date="2021" name="Genome Biol. Evol.">
        <title>The assembled and annotated genome of the fairy-ring fungus Marasmius oreades.</title>
        <authorList>
            <person name="Hiltunen M."/>
            <person name="Ament-Velasquez S.L."/>
            <person name="Johannesson H."/>
        </authorList>
    </citation>
    <scope>NUCLEOTIDE SEQUENCE</scope>
    <source>
        <strain evidence="1">03SP1</strain>
    </source>
</reference>
<proteinExistence type="predicted"/>
<protein>
    <submittedName>
        <fullName evidence="1">Uncharacterized protein</fullName>
    </submittedName>
</protein>
<dbReference type="RefSeq" id="XP_043006955.1">
    <property type="nucleotide sequence ID" value="XM_043154500.1"/>
</dbReference>
<dbReference type="Proteomes" id="UP001049176">
    <property type="component" value="Chromosome 6"/>
</dbReference>
<accession>A0A9P7UQW7</accession>
<organism evidence="1 2">
    <name type="scientific">Marasmius oreades</name>
    <name type="common">fairy-ring Marasmius</name>
    <dbReference type="NCBI Taxonomy" id="181124"/>
    <lineage>
        <taxon>Eukaryota</taxon>
        <taxon>Fungi</taxon>
        <taxon>Dikarya</taxon>
        <taxon>Basidiomycota</taxon>
        <taxon>Agaricomycotina</taxon>
        <taxon>Agaricomycetes</taxon>
        <taxon>Agaricomycetidae</taxon>
        <taxon>Agaricales</taxon>
        <taxon>Marasmiineae</taxon>
        <taxon>Marasmiaceae</taxon>
        <taxon>Marasmius</taxon>
    </lineage>
</organism>
<gene>
    <name evidence="1" type="ORF">E1B28_009599</name>
</gene>
<dbReference type="GeneID" id="66078675"/>
<dbReference type="KEGG" id="more:E1B28_009599"/>
<evidence type="ECO:0000313" key="1">
    <source>
        <dbReference type="EMBL" id="KAG7090485.1"/>
    </source>
</evidence>
<comment type="caution">
    <text evidence="1">The sequence shown here is derived from an EMBL/GenBank/DDBJ whole genome shotgun (WGS) entry which is preliminary data.</text>
</comment>
<evidence type="ECO:0000313" key="2">
    <source>
        <dbReference type="Proteomes" id="UP001049176"/>
    </source>
</evidence>
<dbReference type="EMBL" id="CM032186">
    <property type="protein sequence ID" value="KAG7090485.1"/>
    <property type="molecule type" value="Genomic_DNA"/>
</dbReference>
<name>A0A9P7UQW7_9AGAR</name>
<dbReference type="AlphaFoldDB" id="A0A9P7UQW7"/>